<evidence type="ECO:0000313" key="19">
    <source>
        <dbReference type="Proteomes" id="UP000280307"/>
    </source>
</evidence>
<evidence type="ECO:0000256" key="10">
    <source>
        <dbReference type="ARBA" id="ARBA00022723"/>
    </source>
</evidence>
<accession>A0A426TQ93</accession>
<reference evidence="18 19" key="1">
    <citation type="submission" date="2018-12" db="EMBL/GenBank/DDBJ databases">
        <title>Genome Sequence of Candidatus Viridilinea halotolerans isolated from saline sulfide-rich spring.</title>
        <authorList>
            <person name="Grouzdev D.S."/>
            <person name="Burganskaya E.I."/>
            <person name="Krutkina M.S."/>
            <person name="Sukhacheva M.V."/>
            <person name="Gorlenko V.M."/>
        </authorList>
    </citation>
    <scope>NUCLEOTIDE SEQUENCE [LARGE SCALE GENOMIC DNA]</scope>
    <source>
        <strain evidence="18">Chok-6</strain>
    </source>
</reference>
<keyword evidence="13 14" id="KW-0464">Manganese</keyword>
<evidence type="ECO:0000256" key="8">
    <source>
        <dbReference type="ARBA" id="ARBA00022490"/>
    </source>
</evidence>
<dbReference type="EMBL" id="RSAS01000960">
    <property type="protein sequence ID" value="RRR65380.1"/>
    <property type="molecule type" value="Genomic_DNA"/>
</dbReference>
<dbReference type="GO" id="GO:0032299">
    <property type="term" value="C:ribonuclease H2 complex"/>
    <property type="evidence" value="ECO:0007669"/>
    <property type="project" value="TreeGrafter"/>
</dbReference>
<comment type="subcellular location">
    <subcellularLocation>
        <location evidence="4 14">Cytoplasm</location>
    </subcellularLocation>
</comment>
<evidence type="ECO:0000256" key="15">
    <source>
        <dbReference type="PROSITE-ProRule" id="PRU01319"/>
    </source>
</evidence>
<dbReference type="GO" id="GO:0030145">
    <property type="term" value="F:manganese ion binding"/>
    <property type="evidence" value="ECO:0007669"/>
    <property type="project" value="UniProtKB-UniRule"/>
</dbReference>
<dbReference type="InterPro" id="IPR012337">
    <property type="entry name" value="RNaseH-like_sf"/>
</dbReference>
<feature type="domain" description="RNase H type-2" evidence="17">
    <location>
        <begin position="20"/>
        <end position="214"/>
    </location>
</feature>
<dbReference type="HAMAP" id="MF_00052_B">
    <property type="entry name" value="RNase_HII_B"/>
    <property type="match status" value="1"/>
</dbReference>
<dbReference type="Proteomes" id="UP000280307">
    <property type="component" value="Unassembled WGS sequence"/>
</dbReference>
<proteinExistence type="inferred from homology"/>
<evidence type="ECO:0000313" key="18">
    <source>
        <dbReference type="EMBL" id="RRR65380.1"/>
    </source>
</evidence>
<keyword evidence="8 14" id="KW-0963">Cytoplasm</keyword>
<evidence type="ECO:0000256" key="5">
    <source>
        <dbReference type="ARBA" id="ARBA00007383"/>
    </source>
</evidence>
<name>A0A426TQ93_9CHLR</name>
<comment type="cofactor">
    <cofactor evidence="14 15">
        <name>Mn(2+)</name>
        <dbReference type="ChEBI" id="CHEBI:29035"/>
    </cofactor>
    <cofactor evidence="14 15">
        <name>Mg(2+)</name>
        <dbReference type="ChEBI" id="CHEBI:18420"/>
    </cofactor>
    <text evidence="14 15">Manganese or magnesium. Binds 1 divalent metal ion per monomer in the absence of substrate. May bind a second metal ion after substrate binding.</text>
</comment>
<dbReference type="PANTHER" id="PTHR10954">
    <property type="entry name" value="RIBONUCLEASE H2 SUBUNIT A"/>
    <property type="match status" value="1"/>
</dbReference>
<dbReference type="InterPro" id="IPR001352">
    <property type="entry name" value="RNase_HII/HIII"/>
</dbReference>
<dbReference type="GO" id="GO:0003723">
    <property type="term" value="F:RNA binding"/>
    <property type="evidence" value="ECO:0007669"/>
    <property type="project" value="UniProtKB-UniRule"/>
</dbReference>
<dbReference type="GO" id="GO:0043137">
    <property type="term" value="P:DNA replication, removal of RNA primer"/>
    <property type="evidence" value="ECO:0007669"/>
    <property type="project" value="TreeGrafter"/>
</dbReference>
<dbReference type="GO" id="GO:0005737">
    <property type="term" value="C:cytoplasm"/>
    <property type="evidence" value="ECO:0007669"/>
    <property type="project" value="UniProtKB-SubCell"/>
</dbReference>
<evidence type="ECO:0000256" key="1">
    <source>
        <dbReference type="ARBA" id="ARBA00000077"/>
    </source>
</evidence>
<dbReference type="PROSITE" id="PS51975">
    <property type="entry name" value="RNASE_H_2"/>
    <property type="match status" value="1"/>
</dbReference>
<feature type="binding site" evidence="14 15">
    <location>
        <position position="26"/>
    </location>
    <ligand>
        <name>a divalent metal cation</name>
        <dbReference type="ChEBI" id="CHEBI:60240"/>
    </ligand>
</feature>
<dbReference type="InterPro" id="IPR024567">
    <property type="entry name" value="RNase_HII/HIII_dom"/>
</dbReference>
<dbReference type="SUPFAM" id="SSF53098">
    <property type="entry name" value="Ribonuclease H-like"/>
    <property type="match status" value="1"/>
</dbReference>
<dbReference type="Gene3D" id="3.30.420.10">
    <property type="entry name" value="Ribonuclease H-like superfamily/Ribonuclease H"/>
    <property type="match status" value="1"/>
</dbReference>
<dbReference type="CDD" id="cd07182">
    <property type="entry name" value="RNase_HII_bacteria_HII_like"/>
    <property type="match status" value="1"/>
</dbReference>
<comment type="similarity">
    <text evidence="5 14 16">Belongs to the RNase HII family.</text>
</comment>
<evidence type="ECO:0000256" key="12">
    <source>
        <dbReference type="ARBA" id="ARBA00022801"/>
    </source>
</evidence>
<evidence type="ECO:0000256" key="16">
    <source>
        <dbReference type="RuleBase" id="RU003515"/>
    </source>
</evidence>
<comment type="caution">
    <text evidence="18">The sequence shown here is derived from an EMBL/GenBank/DDBJ whole genome shotgun (WGS) entry which is preliminary data.</text>
</comment>
<dbReference type="InterPro" id="IPR022898">
    <property type="entry name" value="RNase_HII"/>
</dbReference>
<dbReference type="AlphaFoldDB" id="A0A426TQ93"/>
<keyword evidence="12 14" id="KW-0378">Hydrolase</keyword>
<evidence type="ECO:0000256" key="11">
    <source>
        <dbReference type="ARBA" id="ARBA00022759"/>
    </source>
</evidence>
<evidence type="ECO:0000256" key="2">
    <source>
        <dbReference type="ARBA" id="ARBA00001946"/>
    </source>
</evidence>
<keyword evidence="11 14" id="KW-0255">Endonuclease</keyword>
<dbReference type="Pfam" id="PF01351">
    <property type="entry name" value="RNase_HII"/>
    <property type="match status" value="1"/>
</dbReference>
<evidence type="ECO:0000256" key="3">
    <source>
        <dbReference type="ARBA" id="ARBA00004065"/>
    </source>
</evidence>
<protein>
    <recommendedName>
        <fullName evidence="7 14">Ribonuclease HII</fullName>
        <shortName evidence="14">RNase HII</shortName>
        <ecNumber evidence="6 14">3.1.26.4</ecNumber>
    </recommendedName>
</protein>
<dbReference type="EC" id="3.1.26.4" evidence="6 14"/>
<comment type="cofactor">
    <cofactor evidence="2">
        <name>Mg(2+)</name>
        <dbReference type="ChEBI" id="CHEBI:18420"/>
    </cofactor>
</comment>
<comment type="function">
    <text evidence="3 14 16">Endonuclease that specifically degrades the RNA of RNA-DNA hybrids.</text>
</comment>
<dbReference type="InterPro" id="IPR036397">
    <property type="entry name" value="RNaseH_sf"/>
</dbReference>
<evidence type="ECO:0000256" key="13">
    <source>
        <dbReference type="ARBA" id="ARBA00023211"/>
    </source>
</evidence>
<dbReference type="PANTHER" id="PTHR10954:SF18">
    <property type="entry name" value="RIBONUCLEASE HII"/>
    <property type="match status" value="1"/>
</dbReference>
<dbReference type="GO" id="GO:0006298">
    <property type="term" value="P:mismatch repair"/>
    <property type="evidence" value="ECO:0007669"/>
    <property type="project" value="TreeGrafter"/>
</dbReference>
<feature type="binding site" evidence="14 15">
    <location>
        <position position="123"/>
    </location>
    <ligand>
        <name>a divalent metal cation</name>
        <dbReference type="ChEBI" id="CHEBI:60240"/>
    </ligand>
</feature>
<dbReference type="NCBIfam" id="NF000595">
    <property type="entry name" value="PRK00015.1-3"/>
    <property type="match status" value="1"/>
</dbReference>
<feature type="binding site" evidence="14 15">
    <location>
        <position position="27"/>
    </location>
    <ligand>
        <name>a divalent metal cation</name>
        <dbReference type="ChEBI" id="CHEBI:60240"/>
    </ligand>
</feature>
<evidence type="ECO:0000256" key="4">
    <source>
        <dbReference type="ARBA" id="ARBA00004496"/>
    </source>
</evidence>
<evidence type="ECO:0000256" key="6">
    <source>
        <dbReference type="ARBA" id="ARBA00012180"/>
    </source>
</evidence>
<sequence>MKSKPPSTEYETILRAAGHQTIAGFDEAGRGCWAGPVVAAAVILPAAILDEPRALAGVNDSKQLTAAAREVGYNQVLAHASAVGVGSVPAYLIDGFGIVPATRLAMQIALLALQQWPAALLIDALSLPMLSLPQVALIKGDSRSLTIAAASLVAKVTRDRLMQTADCAYPMYGFAAHKGYGTAKHQQALAQYGPCPLHRRTFAPIMALEDRRKPEKPIGENPKSR</sequence>
<comment type="catalytic activity">
    <reaction evidence="1 14 15 16">
        <text>Endonucleolytic cleavage to 5'-phosphomonoester.</text>
        <dbReference type="EC" id="3.1.26.4"/>
    </reaction>
</comment>
<evidence type="ECO:0000256" key="14">
    <source>
        <dbReference type="HAMAP-Rule" id="MF_00052"/>
    </source>
</evidence>
<evidence type="ECO:0000256" key="7">
    <source>
        <dbReference type="ARBA" id="ARBA00019179"/>
    </source>
</evidence>
<gene>
    <name evidence="14" type="primary">rnhB</name>
    <name evidence="18" type="ORF">EI684_23360</name>
</gene>
<evidence type="ECO:0000259" key="17">
    <source>
        <dbReference type="PROSITE" id="PS51975"/>
    </source>
</evidence>
<evidence type="ECO:0000256" key="9">
    <source>
        <dbReference type="ARBA" id="ARBA00022722"/>
    </source>
</evidence>
<keyword evidence="9 14" id="KW-0540">Nuclease</keyword>
<organism evidence="18 19">
    <name type="scientific">Candidatus Viridilinea halotolerans</name>
    <dbReference type="NCBI Taxonomy" id="2491704"/>
    <lineage>
        <taxon>Bacteria</taxon>
        <taxon>Bacillati</taxon>
        <taxon>Chloroflexota</taxon>
        <taxon>Chloroflexia</taxon>
        <taxon>Chloroflexales</taxon>
        <taxon>Chloroflexineae</taxon>
        <taxon>Oscillochloridaceae</taxon>
        <taxon>Candidatus Viridilinea</taxon>
    </lineage>
</organism>
<dbReference type="GO" id="GO:0004523">
    <property type="term" value="F:RNA-DNA hybrid ribonuclease activity"/>
    <property type="evidence" value="ECO:0007669"/>
    <property type="project" value="UniProtKB-UniRule"/>
</dbReference>
<keyword evidence="10 14" id="KW-0479">Metal-binding</keyword>